<proteinExistence type="predicted"/>
<gene>
    <name evidence="1" type="ORF">BGW36DRAFT_433653</name>
</gene>
<name>A0AAD4KGA0_9EURO</name>
<dbReference type="AlphaFoldDB" id="A0AAD4KGA0"/>
<comment type="caution">
    <text evidence="1">The sequence shown here is derived from an EMBL/GenBank/DDBJ whole genome shotgun (WGS) entry which is preliminary data.</text>
</comment>
<dbReference type="GeneID" id="70251589"/>
<reference evidence="1" key="1">
    <citation type="submission" date="2021-12" db="EMBL/GenBank/DDBJ databases">
        <title>Convergent genome expansion in fungi linked to evolution of root-endophyte symbiosis.</title>
        <authorList>
            <consortium name="DOE Joint Genome Institute"/>
            <person name="Ke Y.-H."/>
            <person name="Bonito G."/>
            <person name="Liao H.-L."/>
            <person name="Looney B."/>
            <person name="Rojas-Flechas A."/>
            <person name="Nash J."/>
            <person name="Hameed K."/>
            <person name="Schadt C."/>
            <person name="Martin F."/>
            <person name="Crous P.W."/>
            <person name="Miettinen O."/>
            <person name="Magnuson J.K."/>
            <person name="Labbe J."/>
            <person name="Jacobson D."/>
            <person name="Doktycz M.J."/>
            <person name="Veneault-Fourrey C."/>
            <person name="Kuo A."/>
            <person name="Mondo S."/>
            <person name="Calhoun S."/>
            <person name="Riley R."/>
            <person name="Ohm R."/>
            <person name="LaButti K."/>
            <person name="Andreopoulos B."/>
            <person name="Pangilinan J."/>
            <person name="Nolan M."/>
            <person name="Tritt A."/>
            <person name="Clum A."/>
            <person name="Lipzen A."/>
            <person name="Daum C."/>
            <person name="Barry K."/>
            <person name="Grigoriev I.V."/>
            <person name="Vilgalys R."/>
        </authorList>
    </citation>
    <scope>NUCLEOTIDE SEQUENCE</scope>
    <source>
        <strain evidence="1">PMI_201</strain>
    </source>
</reference>
<dbReference type="EMBL" id="JAJTJA010000015">
    <property type="protein sequence ID" value="KAH8689651.1"/>
    <property type="molecule type" value="Genomic_DNA"/>
</dbReference>
<keyword evidence="2" id="KW-1185">Reference proteome</keyword>
<evidence type="ECO:0000313" key="2">
    <source>
        <dbReference type="Proteomes" id="UP001201262"/>
    </source>
</evidence>
<dbReference type="RefSeq" id="XP_046066005.1">
    <property type="nucleotide sequence ID" value="XM_046221302.1"/>
</dbReference>
<sequence length="125" mass="14481">MRFDRSNYQHQFREYVGEERSLAGHDHHVFQTISLNDQQKRLWTIDQIEEDKVIGGKWGHQQKPPVFGGSWTVVNMHEVACASGITVAYRLSATYDFDAFAEFAEDVFSKYLLLAHSGRCKRKSQ</sequence>
<protein>
    <submittedName>
        <fullName evidence="1">Uncharacterized protein</fullName>
    </submittedName>
</protein>
<dbReference type="Proteomes" id="UP001201262">
    <property type="component" value="Unassembled WGS sequence"/>
</dbReference>
<evidence type="ECO:0000313" key="1">
    <source>
        <dbReference type="EMBL" id="KAH8689651.1"/>
    </source>
</evidence>
<organism evidence="1 2">
    <name type="scientific">Talaromyces proteolyticus</name>
    <dbReference type="NCBI Taxonomy" id="1131652"/>
    <lineage>
        <taxon>Eukaryota</taxon>
        <taxon>Fungi</taxon>
        <taxon>Dikarya</taxon>
        <taxon>Ascomycota</taxon>
        <taxon>Pezizomycotina</taxon>
        <taxon>Eurotiomycetes</taxon>
        <taxon>Eurotiomycetidae</taxon>
        <taxon>Eurotiales</taxon>
        <taxon>Trichocomaceae</taxon>
        <taxon>Talaromyces</taxon>
        <taxon>Talaromyces sect. Bacilispori</taxon>
    </lineage>
</organism>
<accession>A0AAD4KGA0</accession>